<feature type="domain" description="CUB" evidence="12">
    <location>
        <begin position="350"/>
        <end position="466"/>
    </location>
</feature>
<dbReference type="InterPro" id="IPR002172">
    <property type="entry name" value="LDrepeatLR_classA_rpt"/>
</dbReference>
<comment type="caution">
    <text evidence="9">Lacks conserved residue(s) required for the propagation of feature annotation.</text>
</comment>
<dbReference type="PROSITE" id="PS50825">
    <property type="entry name" value="HYR"/>
    <property type="match status" value="1"/>
</dbReference>
<dbReference type="Pfam" id="PF07699">
    <property type="entry name" value="Ephrin_rec_like"/>
    <property type="match status" value="2"/>
</dbReference>
<dbReference type="InterPro" id="IPR035914">
    <property type="entry name" value="Sperma_CUB_dom_sf"/>
</dbReference>
<accession>A0AAV4CB40</accession>
<dbReference type="SUPFAM" id="SSF57424">
    <property type="entry name" value="LDL receptor-like module"/>
    <property type="match status" value="1"/>
</dbReference>
<evidence type="ECO:0000313" key="18">
    <source>
        <dbReference type="EMBL" id="GFO29946.1"/>
    </source>
</evidence>
<evidence type="ECO:0000256" key="2">
    <source>
        <dbReference type="ARBA" id="ARBA00022692"/>
    </source>
</evidence>
<evidence type="ECO:0000256" key="6">
    <source>
        <dbReference type="ARBA" id="ARBA00023157"/>
    </source>
</evidence>
<dbReference type="CDD" id="cd00054">
    <property type="entry name" value="EGF_CA"/>
    <property type="match status" value="3"/>
</dbReference>
<dbReference type="Gene3D" id="2.10.25.10">
    <property type="entry name" value="Laminin"/>
    <property type="match status" value="4"/>
</dbReference>
<keyword evidence="5" id="KW-0472">Membrane</keyword>
<dbReference type="InterPro" id="IPR026823">
    <property type="entry name" value="cEGF"/>
</dbReference>
<keyword evidence="11" id="KW-0768">Sushi</keyword>
<dbReference type="InterPro" id="IPR001881">
    <property type="entry name" value="EGF-like_Ca-bd_dom"/>
</dbReference>
<sequence>MGSNNNFIKLTENRFEWRNMIANVCSRQDIPRPANTVPSRLAGDLWPLLPACNRQTSTLESSTGTLPKVTCSLRPRSHFATTYRSAPQHTVTDRSTAKHNATERSSFAYKMFDMLQKQKCGQKYSVAKRRLLNIKLILQSVAVCKCLLLSLAVFDEVFSPLCFRYGAKLVEPVGYVLTDVLGALVTSLDPSVDSVWTEVFSPLCFRYGAKLVEPVGHVLTDVLGALVTSLDPSVDSVWTGYTREGYSPASDDTGAFWSDGTSATVDVGVWGHQEPKIDMGDCAYMQRHDTGWKWYIGVCDQLRAFVCEATPCPTESYRCDSGLCVAPSLRCNGENNCGDDSDERDCPSECSVYITNLGQDLVYPGTNIGSYGNQENCMWVVEGAVGGRIYMEIKQLNTEKGVDFLELWGGGRTLSASVLLRRVSGSLADALAEAPIIVSPNNMAIVRFTSDASVTNSGFRIHWRSVTFLHKIPTTFPQSSSNSPPTSLQHPCNIFLTFFQPSLFHIPLKFLQHAYNIRPTLLQHSFNIPPIFLNHSSKISPTFLQYPLNIPPKFYQHPSNVSPTFLQQRRFKTEFECDLISTDQFSAVPLDGNPSSPTASSDNGCYNQCLQDQSCVAATFDPDASTCTKMSEMPRVSEGHTNEVLFIKTCPGRRGNAVLSDVPVVSSTLYATTTPARLFSPLYPVFYPGGQSYIWTITAPGQNVITVEILDMQLGSHDYVRFYDGPDLRSKVIMTVTSRDAPSSSTFTSSGNRLLVYFRSNSYADVKGFLLSYRQGCDYVLSGSSGTIQSPGFELGTYPNAMECTWTISTDQARALRLNFDTFSLETDSDFLQIFKDNSASPVHSGSGYTGSNLPPSVDSSDGQVRLVMTTNALTSSTGFRATYNAGCLPISDASISMSPSSTVFRGDKVTVTCKNNFVFASPYTGQGSVVLTCGLGGDWDREVPTCTQVLCGNVPRISNGYLQSVTGVLSGNTATYVCNSGFRLYPDNSPSTCTNTGQWQPYPFCLAEIQCPPLLAPTHGELDVVLGNGRDTGSVVRFLCSTSGYELVGTSVISCEGGSWSADTPTCQRQKCGLPYIANATLSPTTNIGQGDIITVTCRPGFQLFGSSQFQCGSYVNLPTCQNIDECANFQSRCSQICVDLPGGYTCSCRDGFTLGFDGFTCNDINECSVNNGYCQDLCTNTIGSYFCSCPSSSAELFTRSGQFGVFLPPTEDGRQPWNIYHLNHTCLFPPTIDCPELSRTISNGRMLSDQATHGAGDSVTYLCNLGHEMIGPATLTCSSSGEWDNNPPQCVAATCPPPSTGTTVVSPSSEIGYLEYFTGTCNVQGLGEIQLRSRCTYSIQAQSYQASITDLQCPLGVSCGQPTRLPGSDAYVLSGTDYGSTFTFRCRASYFRQEGQSSLLKNNVVTCMGDGRWDFGDLRCIAPSCVDPGTRPGVIQDATSYEEYSLVYYRCVRGGFEPTDKRPLLCFWDPTDNTLKWNGTAPDCVDVEPPTFSNCGSRDLAIPKLTRPTVNDPTALDNVKVTSFRVTPSNHLMSQVLIADRSVTYLAQDAAGNTATCDIDIKIRDEEPPVLTCVDSFTVRLTTSSSSQSYSINDLITSQSDNSGSVSLLMTPSQLTFDRRSVDETYTVKITASDPAGNTDICLVQIKVEATPCVDWSIYVANGQTSCVPSGNGYTCTVTCDAGYVLHENPALSSVTLTCQNGGSWSRERPVCVAQRADVYRQSFQLRYQTGSSIPASCVDTYTAQLSTKMPSVLQSLEDLCSNTFPPAQVSAAAGTPLISIQADTIYSTFTMDITATGGSTNQNNNAVDQCAAYIRNAFVSVTNTIFAVSRLSSEAACPGSAQANFQTSIQDGLGCGNNERAYTDNGQETCLTCPPGFSSRNGQQCSACAPGTYFSSEFAGCVACPDNARWVGTGARSEMDCYLTCPYGYSSSSGSAPCQICPKNTYSRDRNTCAACPNTLLTSQDGQALISSCRGVCEAGYYSKDGLEPCTPCPRGFYQSSVQSTTCSECNSDSTTNNIASTSFSDCVDGEPVLCDQFKCLNGGTCTVYGHDYYCECREGYTGRNCDFYISPCASQPCYNQAICTPTGTLSYTCDCPTSQLTGPNCETNTNEICLNNPCQNFGGCKTGVANYMCLCPSYSMYSYGVSGFGS</sequence>
<dbReference type="FunFam" id="4.10.400.10:FF:000065">
    <property type="entry name" value="Transmembrane protease serine 7"/>
    <property type="match status" value="1"/>
</dbReference>
<dbReference type="SUPFAM" id="SSF57535">
    <property type="entry name" value="Complement control module/SCR domain"/>
    <property type="match status" value="8"/>
</dbReference>
<feature type="domain" description="EGF-like" evidence="13">
    <location>
        <begin position="2072"/>
        <end position="2110"/>
    </location>
</feature>
<evidence type="ECO:0000256" key="9">
    <source>
        <dbReference type="PROSITE-ProRule" id="PRU00076"/>
    </source>
</evidence>
<gene>
    <name evidence="18" type="ORF">PoB_005645100</name>
</gene>
<feature type="disulfide bond" evidence="10">
    <location>
        <begin position="312"/>
        <end position="324"/>
    </location>
</feature>
<feature type="domain" description="Sushi" evidence="16">
    <location>
        <begin position="950"/>
        <end position="1008"/>
    </location>
</feature>
<dbReference type="Pfam" id="PF12662">
    <property type="entry name" value="cEGF"/>
    <property type="match status" value="1"/>
</dbReference>
<evidence type="ECO:0000256" key="7">
    <source>
        <dbReference type="ARBA" id="ARBA00023180"/>
    </source>
</evidence>
<dbReference type="PROSITE" id="PS50026">
    <property type="entry name" value="EGF_3"/>
    <property type="match status" value="3"/>
</dbReference>
<dbReference type="CDD" id="cd00041">
    <property type="entry name" value="CUB"/>
    <property type="match status" value="3"/>
</dbReference>
<feature type="disulfide bond" evidence="11">
    <location>
        <begin position="1236"/>
        <end position="1279"/>
    </location>
</feature>
<feature type="domain" description="Sushi" evidence="16">
    <location>
        <begin position="1010"/>
        <end position="1070"/>
    </location>
</feature>
<dbReference type="InterPro" id="IPR011641">
    <property type="entry name" value="Tyr-kin_ephrin_A/B_rcpt-like"/>
</dbReference>
<feature type="disulfide bond" evidence="8">
    <location>
        <begin position="350"/>
        <end position="377"/>
    </location>
</feature>
<feature type="domain" description="Sushi" evidence="16">
    <location>
        <begin position="886"/>
        <end position="949"/>
    </location>
</feature>
<dbReference type="GO" id="GO:0005509">
    <property type="term" value="F:calcium ion binding"/>
    <property type="evidence" value="ECO:0007669"/>
    <property type="project" value="InterPro"/>
</dbReference>
<dbReference type="InterPro" id="IPR003410">
    <property type="entry name" value="HYR_dom"/>
</dbReference>
<evidence type="ECO:0000259" key="15">
    <source>
        <dbReference type="PROSITE" id="PS50825"/>
    </source>
</evidence>
<dbReference type="InterPro" id="IPR018097">
    <property type="entry name" value="EGF_Ca-bd_CS"/>
</dbReference>
<evidence type="ECO:0000313" key="19">
    <source>
        <dbReference type="Proteomes" id="UP000735302"/>
    </source>
</evidence>
<feature type="domain" description="Apple" evidence="17">
    <location>
        <begin position="577"/>
        <end position="650"/>
    </location>
</feature>
<feature type="non-terminal residue" evidence="18">
    <location>
        <position position="2154"/>
    </location>
</feature>
<feature type="domain" description="HYR" evidence="15">
    <location>
        <begin position="1566"/>
        <end position="1652"/>
    </location>
</feature>
<keyword evidence="7" id="KW-0325">Glycoprotein</keyword>
<dbReference type="PANTHER" id="PTHR45656">
    <property type="entry name" value="PROTEIN CBR-CLEC-78"/>
    <property type="match status" value="1"/>
</dbReference>
<feature type="domain" description="Sushi" evidence="16">
    <location>
        <begin position="1359"/>
        <end position="1424"/>
    </location>
</feature>
<keyword evidence="3" id="KW-0732">Signal</keyword>
<dbReference type="PANTHER" id="PTHR45656:SF4">
    <property type="entry name" value="PROTEIN CBR-CLEC-78"/>
    <property type="match status" value="1"/>
</dbReference>
<feature type="disulfide bond" evidence="11">
    <location>
        <begin position="979"/>
        <end position="1006"/>
    </location>
</feature>
<name>A0AAV4CB40_9GAST</name>
<evidence type="ECO:0000256" key="4">
    <source>
        <dbReference type="ARBA" id="ARBA00022737"/>
    </source>
</evidence>
<dbReference type="CDD" id="cd00033">
    <property type="entry name" value="CCP"/>
    <property type="match status" value="6"/>
</dbReference>
<dbReference type="InterPro" id="IPR003609">
    <property type="entry name" value="Pan_app"/>
</dbReference>
<feature type="domain" description="EGF-like" evidence="13">
    <location>
        <begin position="2034"/>
        <end position="2070"/>
    </location>
</feature>
<feature type="disulfide bond" evidence="8">
    <location>
        <begin position="777"/>
        <end position="804"/>
    </location>
</feature>
<organism evidence="18 19">
    <name type="scientific">Plakobranchus ocellatus</name>
    <dbReference type="NCBI Taxonomy" id="259542"/>
    <lineage>
        <taxon>Eukaryota</taxon>
        <taxon>Metazoa</taxon>
        <taxon>Spiralia</taxon>
        <taxon>Lophotrochozoa</taxon>
        <taxon>Mollusca</taxon>
        <taxon>Gastropoda</taxon>
        <taxon>Heterobranchia</taxon>
        <taxon>Euthyneura</taxon>
        <taxon>Panpulmonata</taxon>
        <taxon>Sacoglossa</taxon>
        <taxon>Placobranchoidea</taxon>
        <taxon>Plakobranchidae</taxon>
        <taxon>Plakobranchus</taxon>
    </lineage>
</organism>
<dbReference type="FunFam" id="2.10.25.10:FF:000240">
    <property type="entry name" value="Vitamin K-dependent protein S"/>
    <property type="match status" value="1"/>
</dbReference>
<dbReference type="InterPro" id="IPR035976">
    <property type="entry name" value="Sushi/SCR/CCP_sf"/>
</dbReference>
<dbReference type="InterPro" id="IPR000436">
    <property type="entry name" value="Sushi_SCR_CCP_dom"/>
</dbReference>
<protein>
    <submittedName>
        <fullName evidence="18">Fibropellin-1</fullName>
    </submittedName>
</protein>
<dbReference type="SMART" id="SM00192">
    <property type="entry name" value="LDLa"/>
    <property type="match status" value="1"/>
</dbReference>
<dbReference type="InterPro" id="IPR000859">
    <property type="entry name" value="CUB_dom"/>
</dbReference>
<feature type="disulfide bond" evidence="11">
    <location>
        <begin position="1041"/>
        <end position="1068"/>
    </location>
</feature>
<feature type="disulfide bond" evidence="11">
    <location>
        <begin position="1265"/>
        <end position="1292"/>
    </location>
</feature>
<dbReference type="Gene3D" id="4.10.400.10">
    <property type="entry name" value="Low-density Lipoprotein Receptor"/>
    <property type="match status" value="1"/>
</dbReference>
<dbReference type="PROSITE" id="PS01186">
    <property type="entry name" value="EGF_2"/>
    <property type="match status" value="2"/>
</dbReference>
<feature type="domain" description="CUB" evidence="12">
    <location>
        <begin position="777"/>
        <end position="887"/>
    </location>
</feature>
<dbReference type="InterPro" id="IPR036055">
    <property type="entry name" value="LDL_receptor-like_sf"/>
</dbReference>
<dbReference type="SUPFAM" id="SSF57196">
    <property type="entry name" value="EGF/Laminin"/>
    <property type="match status" value="4"/>
</dbReference>
<dbReference type="Gene3D" id="2.10.70.10">
    <property type="entry name" value="Complement Module, domain 1"/>
    <property type="match status" value="7"/>
</dbReference>
<feature type="domain" description="Sushi" evidence="16">
    <location>
        <begin position="1234"/>
        <end position="1294"/>
    </location>
</feature>
<dbReference type="SUPFAM" id="SSF49854">
    <property type="entry name" value="Spermadhesin, CUB domain"/>
    <property type="match status" value="3"/>
</dbReference>
<dbReference type="PROSITE" id="PS00010">
    <property type="entry name" value="ASX_HYDROXYL"/>
    <property type="match status" value="1"/>
</dbReference>
<evidence type="ECO:0000256" key="10">
    <source>
        <dbReference type="PROSITE-ProRule" id="PRU00124"/>
    </source>
</evidence>
<feature type="disulfide bond" evidence="10">
    <location>
        <begin position="319"/>
        <end position="337"/>
    </location>
</feature>
<dbReference type="Pfam" id="PF02494">
    <property type="entry name" value="HYR"/>
    <property type="match status" value="1"/>
</dbReference>
<dbReference type="PROSITE" id="PS00022">
    <property type="entry name" value="EGF_1"/>
    <property type="match status" value="1"/>
</dbReference>
<dbReference type="SMART" id="SM00179">
    <property type="entry name" value="EGF_CA"/>
    <property type="match status" value="3"/>
</dbReference>
<dbReference type="SUPFAM" id="SSF56436">
    <property type="entry name" value="C-type lectin-like"/>
    <property type="match status" value="1"/>
</dbReference>
<dbReference type="InterPro" id="IPR001304">
    <property type="entry name" value="C-type_lectin-like"/>
</dbReference>
<dbReference type="CDD" id="cd00112">
    <property type="entry name" value="LDLa"/>
    <property type="match status" value="1"/>
</dbReference>
<evidence type="ECO:0000256" key="8">
    <source>
        <dbReference type="PROSITE-ProRule" id="PRU00059"/>
    </source>
</evidence>
<proteinExistence type="predicted"/>
<evidence type="ECO:0000256" key="1">
    <source>
        <dbReference type="ARBA" id="ARBA00022536"/>
    </source>
</evidence>
<keyword evidence="1 9" id="KW-0245">EGF-like domain</keyword>
<dbReference type="SUPFAM" id="SSF57184">
    <property type="entry name" value="Growth factor receptor domain"/>
    <property type="match status" value="1"/>
</dbReference>
<dbReference type="InterPro" id="IPR000152">
    <property type="entry name" value="EGF-type_Asp/Asn_hydroxyl_site"/>
</dbReference>
<dbReference type="Gene3D" id="2.10.50.10">
    <property type="entry name" value="Tumor Necrosis Factor Receptor, subunit A, domain 2"/>
    <property type="match status" value="1"/>
</dbReference>
<keyword evidence="5" id="KW-1133">Transmembrane helix</keyword>
<dbReference type="PROSITE" id="PS50923">
    <property type="entry name" value="SUSHI"/>
    <property type="match status" value="6"/>
</dbReference>
<keyword evidence="4" id="KW-0677">Repeat</keyword>
<dbReference type="SMART" id="SM01411">
    <property type="entry name" value="Ephrin_rec_like"/>
    <property type="match status" value="3"/>
</dbReference>
<evidence type="ECO:0000259" key="17">
    <source>
        <dbReference type="PROSITE" id="PS50948"/>
    </source>
</evidence>
<evidence type="ECO:0000256" key="11">
    <source>
        <dbReference type="PROSITE-ProRule" id="PRU00302"/>
    </source>
</evidence>
<dbReference type="InterPro" id="IPR016187">
    <property type="entry name" value="CTDL_fold"/>
</dbReference>
<dbReference type="PROSITE" id="PS50041">
    <property type="entry name" value="C_TYPE_LECTIN_2"/>
    <property type="match status" value="1"/>
</dbReference>
<dbReference type="CDD" id="cd00037">
    <property type="entry name" value="CLECT"/>
    <property type="match status" value="1"/>
</dbReference>
<keyword evidence="2" id="KW-0812">Transmembrane</keyword>
<evidence type="ECO:0000259" key="14">
    <source>
        <dbReference type="PROSITE" id="PS50041"/>
    </source>
</evidence>
<feature type="disulfide bond" evidence="10">
    <location>
        <begin position="331"/>
        <end position="346"/>
    </location>
</feature>
<dbReference type="Gene3D" id="2.60.120.290">
    <property type="entry name" value="Spermadhesin, CUB domain"/>
    <property type="match status" value="3"/>
</dbReference>
<reference evidence="18 19" key="1">
    <citation type="journal article" date="2021" name="Elife">
        <title>Chloroplast acquisition without the gene transfer in kleptoplastic sea slugs, Plakobranchus ocellatus.</title>
        <authorList>
            <person name="Maeda T."/>
            <person name="Takahashi S."/>
            <person name="Yoshida T."/>
            <person name="Shimamura S."/>
            <person name="Takaki Y."/>
            <person name="Nagai Y."/>
            <person name="Toyoda A."/>
            <person name="Suzuki Y."/>
            <person name="Arimoto A."/>
            <person name="Ishii H."/>
            <person name="Satoh N."/>
            <person name="Nishiyama T."/>
            <person name="Hasebe M."/>
            <person name="Maruyama T."/>
            <person name="Minagawa J."/>
            <person name="Obokata J."/>
            <person name="Shigenobu S."/>
        </authorList>
    </citation>
    <scope>NUCLEOTIDE SEQUENCE [LARGE SCALE GENOMIC DNA]</scope>
</reference>
<dbReference type="EMBL" id="BLXT01006199">
    <property type="protein sequence ID" value="GFO29946.1"/>
    <property type="molecule type" value="Genomic_DNA"/>
</dbReference>
<dbReference type="FunFam" id="2.10.25.10:FF:000012">
    <property type="entry name" value="Delta-like protein"/>
    <property type="match status" value="1"/>
</dbReference>
<dbReference type="PROSITE" id="PS01209">
    <property type="entry name" value="LDLRA_1"/>
    <property type="match status" value="1"/>
</dbReference>
<feature type="domain" description="C-type lectin" evidence="14">
    <location>
        <begin position="204"/>
        <end position="308"/>
    </location>
</feature>
<dbReference type="InterPro" id="IPR023415">
    <property type="entry name" value="LDLR_class-A_CS"/>
</dbReference>
<comment type="caution">
    <text evidence="18">The sequence shown here is derived from an EMBL/GenBank/DDBJ whole genome shotgun (WGS) entry which is preliminary data.</text>
</comment>
<dbReference type="SMART" id="SM00032">
    <property type="entry name" value="CCP"/>
    <property type="match status" value="8"/>
</dbReference>
<dbReference type="Proteomes" id="UP000735302">
    <property type="component" value="Unassembled WGS sequence"/>
</dbReference>
<feature type="domain" description="EGF-like" evidence="13">
    <location>
        <begin position="1124"/>
        <end position="1164"/>
    </location>
</feature>
<dbReference type="InterPro" id="IPR051277">
    <property type="entry name" value="SEZ6_CSMD_C4BPB_Regulators"/>
</dbReference>
<keyword evidence="6 9" id="KW-1015">Disulfide bond</keyword>
<dbReference type="InterPro" id="IPR009030">
    <property type="entry name" value="Growth_fac_rcpt_cys_sf"/>
</dbReference>
<evidence type="ECO:0000256" key="3">
    <source>
        <dbReference type="ARBA" id="ARBA00022729"/>
    </source>
</evidence>
<dbReference type="PROSITE" id="PS50068">
    <property type="entry name" value="LDLRA_2"/>
    <property type="match status" value="1"/>
</dbReference>
<evidence type="ECO:0000259" key="16">
    <source>
        <dbReference type="PROSITE" id="PS50923"/>
    </source>
</evidence>
<dbReference type="Pfam" id="PF00084">
    <property type="entry name" value="Sushi"/>
    <property type="match status" value="6"/>
</dbReference>
<dbReference type="PROSITE" id="PS01187">
    <property type="entry name" value="EGF_CA"/>
    <property type="match status" value="2"/>
</dbReference>
<dbReference type="Pfam" id="PF00008">
    <property type="entry name" value="EGF"/>
    <property type="match status" value="1"/>
</dbReference>
<feature type="domain" description="CUB" evidence="12">
    <location>
        <begin position="665"/>
        <end position="776"/>
    </location>
</feature>
<dbReference type="Pfam" id="PF00431">
    <property type="entry name" value="CUB"/>
    <property type="match status" value="3"/>
</dbReference>
<evidence type="ECO:0000259" key="12">
    <source>
        <dbReference type="PROSITE" id="PS01180"/>
    </source>
</evidence>
<dbReference type="SMART" id="SM00181">
    <property type="entry name" value="EGF"/>
    <property type="match status" value="6"/>
</dbReference>
<keyword evidence="19" id="KW-1185">Reference proteome</keyword>
<dbReference type="InterPro" id="IPR016186">
    <property type="entry name" value="C-type_lectin-like/link_sf"/>
</dbReference>
<dbReference type="Gene3D" id="3.10.100.10">
    <property type="entry name" value="Mannose-Binding Protein A, subunit A"/>
    <property type="match status" value="1"/>
</dbReference>
<dbReference type="PROSITE" id="PS50948">
    <property type="entry name" value="PAN"/>
    <property type="match status" value="1"/>
</dbReference>
<evidence type="ECO:0000256" key="5">
    <source>
        <dbReference type="ARBA" id="ARBA00022989"/>
    </source>
</evidence>
<evidence type="ECO:0000259" key="13">
    <source>
        <dbReference type="PROSITE" id="PS50026"/>
    </source>
</evidence>
<dbReference type="PROSITE" id="PS01180">
    <property type="entry name" value="CUB"/>
    <property type="match status" value="3"/>
</dbReference>
<dbReference type="InterPro" id="IPR000742">
    <property type="entry name" value="EGF"/>
</dbReference>
<dbReference type="Pfam" id="PF00057">
    <property type="entry name" value="Ldl_recept_a"/>
    <property type="match status" value="1"/>
</dbReference>
<dbReference type="SMART" id="SM00042">
    <property type="entry name" value="CUB"/>
    <property type="match status" value="3"/>
</dbReference>
<feature type="domain" description="Sushi" evidence="16">
    <location>
        <begin position="1653"/>
        <end position="1716"/>
    </location>
</feature>
<feature type="disulfide bond" evidence="9">
    <location>
        <begin position="2060"/>
        <end position="2069"/>
    </location>
</feature>